<dbReference type="FunFam" id="2.40.50.140:FF:000051">
    <property type="entry name" value="RNA-binding transcriptional accessory protein"/>
    <property type="match status" value="1"/>
</dbReference>
<dbReference type="Proteomes" id="UP000594771">
    <property type="component" value="Chromosome"/>
</dbReference>
<gene>
    <name evidence="1" type="ORF">I6G68_06735</name>
</gene>
<dbReference type="SUPFAM" id="SSF50249">
    <property type="entry name" value="Nucleic acid-binding proteins"/>
    <property type="match status" value="1"/>
</dbReference>
<dbReference type="InterPro" id="IPR050437">
    <property type="entry name" value="Ribos_protein_bS1-like"/>
</dbReference>
<accession>A0A0X8FE10</accession>
<evidence type="ECO:0000313" key="1">
    <source>
        <dbReference type="EMBL" id="QPS01059.1"/>
    </source>
</evidence>
<dbReference type="AlphaFoldDB" id="A0A0X8FE10"/>
<dbReference type="Gene3D" id="2.40.50.140">
    <property type="entry name" value="Nucleic acid-binding proteins"/>
    <property type="match status" value="1"/>
</dbReference>
<dbReference type="EMBL" id="CP065662">
    <property type="protein sequence ID" value="QPS01059.1"/>
    <property type="molecule type" value="Genomic_DNA"/>
</dbReference>
<dbReference type="GeneID" id="35767920"/>
<organism evidence="1 2">
    <name type="scientific">Aerococcus urinae</name>
    <dbReference type="NCBI Taxonomy" id="1376"/>
    <lineage>
        <taxon>Bacteria</taxon>
        <taxon>Bacillati</taxon>
        <taxon>Bacillota</taxon>
        <taxon>Bacilli</taxon>
        <taxon>Lactobacillales</taxon>
        <taxon>Aerococcaceae</taxon>
        <taxon>Aerococcus</taxon>
    </lineage>
</organism>
<dbReference type="RefSeq" id="WP_060778081.1">
    <property type="nucleotide sequence ID" value="NZ_CAJHLF010000014.1"/>
</dbReference>
<dbReference type="GO" id="GO:0005737">
    <property type="term" value="C:cytoplasm"/>
    <property type="evidence" value="ECO:0007669"/>
    <property type="project" value="UniProtKB-ARBA"/>
</dbReference>
<name>A0A0X8FE10_9LACT</name>
<dbReference type="PROSITE" id="PS50126">
    <property type="entry name" value="S1"/>
    <property type="match status" value="1"/>
</dbReference>
<dbReference type="GO" id="GO:0003735">
    <property type="term" value="F:structural constituent of ribosome"/>
    <property type="evidence" value="ECO:0007669"/>
    <property type="project" value="TreeGrafter"/>
</dbReference>
<dbReference type="GO" id="GO:0006412">
    <property type="term" value="P:translation"/>
    <property type="evidence" value="ECO:0007669"/>
    <property type="project" value="TreeGrafter"/>
</dbReference>
<dbReference type="Pfam" id="PF00575">
    <property type="entry name" value="S1"/>
    <property type="match status" value="1"/>
</dbReference>
<evidence type="ECO:0000313" key="2">
    <source>
        <dbReference type="Proteomes" id="UP000594771"/>
    </source>
</evidence>
<dbReference type="InterPro" id="IPR003029">
    <property type="entry name" value="S1_domain"/>
</dbReference>
<dbReference type="GO" id="GO:0003729">
    <property type="term" value="F:mRNA binding"/>
    <property type="evidence" value="ECO:0007669"/>
    <property type="project" value="UniProtKB-ARBA"/>
</dbReference>
<dbReference type="PANTHER" id="PTHR10724">
    <property type="entry name" value="30S RIBOSOMAL PROTEIN S1"/>
    <property type="match status" value="1"/>
</dbReference>
<dbReference type="SMART" id="SM00316">
    <property type="entry name" value="S1"/>
    <property type="match status" value="1"/>
</dbReference>
<protein>
    <submittedName>
        <fullName evidence="1">S1 RNA-binding domain-containing protein</fullName>
    </submittedName>
</protein>
<proteinExistence type="predicted"/>
<sequence>MERQENYRIGDILNGTVTGIQSYGLFIKLDSHCHGLVHISEVDHGYVTNLEERFSIGDQVKVKIIDIDEYTKKISLSIRALKATNTPNFPARIKKPKRRHTPQIGFKTINKKMPEWIENSLADIRSGKIKDYRLEE</sequence>
<dbReference type="OrthoDB" id="9810507at2"/>
<dbReference type="KEGG" id="aun:AWM73_03310"/>
<reference evidence="1 2" key="1">
    <citation type="submission" date="2020-12" db="EMBL/GenBank/DDBJ databases">
        <title>FDA dAtabase for Regulatory Grade micrObial Sequences (FDA-ARGOS): Supporting development and validation of Infectious Disease Dx tests.</title>
        <authorList>
            <person name="Sproer C."/>
            <person name="Gronow S."/>
            <person name="Severitt S."/>
            <person name="Schroder I."/>
            <person name="Tallon L."/>
            <person name="Sadzewicz L."/>
            <person name="Zhao X."/>
            <person name="Boylan J."/>
            <person name="Ott S."/>
            <person name="Bowen H."/>
            <person name="Vavikolanu K."/>
            <person name="Mehta A."/>
            <person name="Aluvathingal J."/>
            <person name="Nadendla S."/>
            <person name="Lowell S."/>
            <person name="Myers T."/>
            <person name="Yan Y."/>
            <person name="Sichtig H."/>
        </authorList>
    </citation>
    <scope>NUCLEOTIDE SEQUENCE [LARGE SCALE GENOMIC DNA]</scope>
    <source>
        <strain evidence="1 2">FDAARGOS_911</strain>
    </source>
</reference>
<dbReference type="InterPro" id="IPR012340">
    <property type="entry name" value="NA-bd_OB-fold"/>
</dbReference>
<dbReference type="NCBIfam" id="NF040579">
    <property type="entry name" value="S1_dom_CvfD"/>
    <property type="match status" value="1"/>
</dbReference>